<keyword evidence="3" id="KW-1185">Reference proteome</keyword>
<evidence type="ECO:0000313" key="3">
    <source>
        <dbReference type="Proteomes" id="UP001237642"/>
    </source>
</evidence>
<protein>
    <recommendedName>
        <fullName evidence="1">Replication protein A 70 kDa DNA-binding subunit B/D first OB fold domain-containing protein</fullName>
    </recommendedName>
</protein>
<organism evidence="2 3">
    <name type="scientific">Heracleum sosnowskyi</name>
    <dbReference type="NCBI Taxonomy" id="360622"/>
    <lineage>
        <taxon>Eukaryota</taxon>
        <taxon>Viridiplantae</taxon>
        <taxon>Streptophyta</taxon>
        <taxon>Embryophyta</taxon>
        <taxon>Tracheophyta</taxon>
        <taxon>Spermatophyta</taxon>
        <taxon>Magnoliopsida</taxon>
        <taxon>eudicotyledons</taxon>
        <taxon>Gunneridae</taxon>
        <taxon>Pentapetalae</taxon>
        <taxon>asterids</taxon>
        <taxon>campanulids</taxon>
        <taxon>Apiales</taxon>
        <taxon>Apiaceae</taxon>
        <taxon>Apioideae</taxon>
        <taxon>apioid superclade</taxon>
        <taxon>Tordylieae</taxon>
        <taxon>Tordyliinae</taxon>
        <taxon>Heracleum</taxon>
    </lineage>
</organism>
<reference evidence="2" key="1">
    <citation type="submission" date="2023-02" db="EMBL/GenBank/DDBJ databases">
        <title>Genome of toxic invasive species Heracleum sosnowskyi carries increased number of genes despite the absence of recent whole-genome duplications.</title>
        <authorList>
            <person name="Schelkunov M."/>
            <person name="Shtratnikova V."/>
            <person name="Makarenko M."/>
            <person name="Klepikova A."/>
            <person name="Omelchenko D."/>
            <person name="Novikova G."/>
            <person name="Obukhova E."/>
            <person name="Bogdanov V."/>
            <person name="Penin A."/>
            <person name="Logacheva M."/>
        </authorList>
    </citation>
    <scope>NUCLEOTIDE SEQUENCE</scope>
    <source>
        <strain evidence="2">Hsosn_3</strain>
        <tissue evidence="2">Leaf</tissue>
    </source>
</reference>
<dbReference type="Proteomes" id="UP001237642">
    <property type="component" value="Unassembled WGS sequence"/>
</dbReference>
<feature type="domain" description="Replication protein A 70 kDa DNA-binding subunit B/D first OB fold" evidence="1">
    <location>
        <begin position="5"/>
        <end position="110"/>
    </location>
</feature>
<dbReference type="Gene3D" id="2.40.50.140">
    <property type="entry name" value="Nucleic acid-binding proteins"/>
    <property type="match status" value="2"/>
</dbReference>
<dbReference type="PANTHER" id="PTHR47165:SF4">
    <property type="entry name" value="OS03G0429900 PROTEIN"/>
    <property type="match status" value="1"/>
</dbReference>
<sequence>MTTRNYHNLVDLCAGSYNWNIKVRVIRSWRGVSKQGEGFKGLNLLFLDNQDTRIHGFVPGNIIDKHEIKLLEGNICSISNFSVKDYKTEEKFRCINSDKQIIFTTYTDVKTFHEDDVLIAKNIFDFYDLGDLSDIANQNVFLTDVIGFIEKDLPLANLINKTSVNVTFWDSLAEEFEATLYVAQEFPIIIIIASAKITSWQGTNHSTPQFEISNVTATKFYMNYDYHDVANLKKMLRQPMFAKYNFTTQAEEKIETLYIAEIRNLGINYIEKEVICQIKVNTVVETIYWNFYQCPSCYKEIEPVQGLFKYYRCADRNVPHPYKKEARTILGIYAPTNNEETSGSGYHLDDFSELNFQSPDVKLKNKKKRSLGKKKK</sequence>
<accession>A0AAD8N025</accession>
<evidence type="ECO:0000313" key="2">
    <source>
        <dbReference type="EMBL" id="KAK1396630.1"/>
    </source>
</evidence>
<dbReference type="InterPro" id="IPR012340">
    <property type="entry name" value="NA-bd_OB-fold"/>
</dbReference>
<dbReference type="EMBL" id="JAUIZM010000002">
    <property type="protein sequence ID" value="KAK1396630.1"/>
    <property type="molecule type" value="Genomic_DNA"/>
</dbReference>
<dbReference type="Pfam" id="PF02721">
    <property type="entry name" value="DUF223"/>
    <property type="match status" value="1"/>
</dbReference>
<dbReference type="InterPro" id="IPR003871">
    <property type="entry name" value="RFA1B/D_OB_1st"/>
</dbReference>
<gene>
    <name evidence="2" type="ORF">POM88_006493</name>
</gene>
<dbReference type="AlphaFoldDB" id="A0AAD8N025"/>
<comment type="caution">
    <text evidence="2">The sequence shown here is derived from an EMBL/GenBank/DDBJ whole genome shotgun (WGS) entry which is preliminary data.</text>
</comment>
<evidence type="ECO:0000259" key="1">
    <source>
        <dbReference type="Pfam" id="PF02721"/>
    </source>
</evidence>
<dbReference type="SUPFAM" id="SSF50249">
    <property type="entry name" value="Nucleic acid-binding proteins"/>
    <property type="match status" value="2"/>
</dbReference>
<proteinExistence type="predicted"/>
<reference evidence="2" key="2">
    <citation type="submission" date="2023-05" db="EMBL/GenBank/DDBJ databases">
        <authorList>
            <person name="Schelkunov M.I."/>
        </authorList>
    </citation>
    <scope>NUCLEOTIDE SEQUENCE</scope>
    <source>
        <strain evidence="2">Hsosn_3</strain>
        <tissue evidence="2">Leaf</tissue>
    </source>
</reference>
<dbReference type="PANTHER" id="PTHR47165">
    <property type="entry name" value="OS03G0429900 PROTEIN"/>
    <property type="match status" value="1"/>
</dbReference>
<name>A0AAD8N025_9APIA</name>